<keyword evidence="3 5" id="KW-1133">Transmembrane helix</keyword>
<dbReference type="RefSeq" id="WP_345656263.1">
    <property type="nucleotide sequence ID" value="NZ_BAABKB010000030.1"/>
</dbReference>
<dbReference type="InterPro" id="IPR004695">
    <property type="entry name" value="SLAC1/Mae1/Ssu1/TehA"/>
</dbReference>
<evidence type="ECO:0000313" key="7">
    <source>
        <dbReference type="Proteomes" id="UP001501759"/>
    </source>
</evidence>
<proteinExistence type="predicted"/>
<comment type="caution">
    <text evidence="6">The sequence shown here is derived from an EMBL/GenBank/DDBJ whole genome shotgun (WGS) entry which is preliminary data.</text>
</comment>
<evidence type="ECO:0000256" key="3">
    <source>
        <dbReference type="ARBA" id="ARBA00022989"/>
    </source>
</evidence>
<evidence type="ECO:0000256" key="1">
    <source>
        <dbReference type="ARBA" id="ARBA00004141"/>
    </source>
</evidence>
<feature type="transmembrane region" description="Helical" evidence="5">
    <location>
        <begin position="192"/>
        <end position="211"/>
    </location>
</feature>
<dbReference type="InterPro" id="IPR038665">
    <property type="entry name" value="Voltage-dep_anion_channel_sf"/>
</dbReference>
<feature type="transmembrane region" description="Helical" evidence="5">
    <location>
        <begin position="43"/>
        <end position="64"/>
    </location>
</feature>
<feature type="transmembrane region" description="Helical" evidence="5">
    <location>
        <begin position="294"/>
        <end position="314"/>
    </location>
</feature>
<gene>
    <name evidence="6" type="ORF">GCM10023335_64220</name>
</gene>
<name>A0ABP9JCB8_9ACTN</name>
<feature type="transmembrane region" description="Helical" evidence="5">
    <location>
        <begin position="132"/>
        <end position="151"/>
    </location>
</feature>
<dbReference type="Gene3D" id="1.50.10.150">
    <property type="entry name" value="Voltage-dependent anion channel"/>
    <property type="match status" value="1"/>
</dbReference>
<feature type="transmembrane region" description="Helical" evidence="5">
    <location>
        <begin position="96"/>
        <end position="120"/>
    </location>
</feature>
<evidence type="ECO:0000256" key="5">
    <source>
        <dbReference type="SAM" id="Phobius"/>
    </source>
</evidence>
<reference evidence="7" key="1">
    <citation type="journal article" date="2019" name="Int. J. Syst. Evol. Microbiol.">
        <title>The Global Catalogue of Microorganisms (GCM) 10K type strain sequencing project: providing services to taxonomists for standard genome sequencing and annotation.</title>
        <authorList>
            <consortium name="The Broad Institute Genomics Platform"/>
            <consortium name="The Broad Institute Genome Sequencing Center for Infectious Disease"/>
            <person name="Wu L."/>
            <person name="Ma J."/>
        </authorList>
    </citation>
    <scope>NUCLEOTIDE SEQUENCE [LARGE SCALE GENOMIC DNA]</scope>
    <source>
        <strain evidence="7">JCM 18409</strain>
    </source>
</reference>
<protein>
    <submittedName>
        <fullName evidence="6">Tellurite resistance/C4-dicarboxylate transporter family protein</fullName>
    </submittedName>
</protein>
<evidence type="ECO:0000256" key="4">
    <source>
        <dbReference type="ARBA" id="ARBA00023136"/>
    </source>
</evidence>
<accession>A0ABP9JCB8</accession>
<organism evidence="6 7">
    <name type="scientific">Streptomyces siamensis</name>
    <dbReference type="NCBI Taxonomy" id="1274986"/>
    <lineage>
        <taxon>Bacteria</taxon>
        <taxon>Bacillati</taxon>
        <taxon>Actinomycetota</taxon>
        <taxon>Actinomycetes</taxon>
        <taxon>Kitasatosporales</taxon>
        <taxon>Streptomycetaceae</taxon>
        <taxon>Streptomyces</taxon>
    </lineage>
</organism>
<dbReference type="Pfam" id="PF03595">
    <property type="entry name" value="SLAC1"/>
    <property type="match status" value="1"/>
</dbReference>
<keyword evidence="7" id="KW-1185">Reference proteome</keyword>
<sequence length="320" mass="34158">MPAFSQLRAWWAEHPPAAGAAVMATGIVSVGLHMADHETLSRIALVLACVAWVGLAADFVLRLLRERPRWVGEAYTPAGLTAVAATTVLGTRLSALGWQVVAEALLALSAVLWPVLLWCVVRHWKHRMPGGVFLVCVATQGLAVLAATLAAAVGPKWLAHAALVLFWLGLVLYGVAYAHFDIREVARGAGDQWVAGGALAISALAGAKLVAAHHVNPYLWNDDDQSVLRTVTVAVLVLAVAWYCVLVVSELIWPRPRYDVRRWATVFPMGMTAVATLTVSSALGHPWLRGWGDALLWIAVAAWLAAAVGAARAATAFERA</sequence>
<evidence type="ECO:0000313" key="6">
    <source>
        <dbReference type="EMBL" id="GAA5027468.1"/>
    </source>
</evidence>
<dbReference type="EMBL" id="BAABKB010000030">
    <property type="protein sequence ID" value="GAA5027468.1"/>
    <property type="molecule type" value="Genomic_DNA"/>
</dbReference>
<keyword evidence="4 5" id="KW-0472">Membrane</keyword>
<comment type="subcellular location">
    <subcellularLocation>
        <location evidence="1">Membrane</location>
        <topology evidence="1">Multi-pass membrane protein</topology>
    </subcellularLocation>
</comment>
<keyword evidence="2 5" id="KW-0812">Transmembrane</keyword>
<evidence type="ECO:0000256" key="2">
    <source>
        <dbReference type="ARBA" id="ARBA00022692"/>
    </source>
</evidence>
<feature type="transmembrane region" description="Helical" evidence="5">
    <location>
        <begin position="157"/>
        <end position="180"/>
    </location>
</feature>
<feature type="transmembrane region" description="Helical" evidence="5">
    <location>
        <begin position="231"/>
        <end position="253"/>
    </location>
</feature>
<dbReference type="CDD" id="cd09319">
    <property type="entry name" value="TDT_like_1"/>
    <property type="match status" value="1"/>
</dbReference>
<dbReference type="Proteomes" id="UP001501759">
    <property type="component" value="Unassembled WGS sequence"/>
</dbReference>
<feature type="transmembrane region" description="Helical" evidence="5">
    <location>
        <begin position="265"/>
        <end position="288"/>
    </location>
</feature>